<evidence type="ECO:0000313" key="3">
    <source>
        <dbReference type="Proteomes" id="UP001321473"/>
    </source>
</evidence>
<proteinExistence type="predicted"/>
<feature type="region of interest" description="Disordered" evidence="1">
    <location>
        <begin position="1"/>
        <end position="21"/>
    </location>
</feature>
<dbReference type="Proteomes" id="UP001321473">
    <property type="component" value="Unassembled WGS sequence"/>
</dbReference>
<organism evidence="2 3">
    <name type="scientific">Amblyomma americanum</name>
    <name type="common">Lone star tick</name>
    <dbReference type="NCBI Taxonomy" id="6943"/>
    <lineage>
        <taxon>Eukaryota</taxon>
        <taxon>Metazoa</taxon>
        <taxon>Ecdysozoa</taxon>
        <taxon>Arthropoda</taxon>
        <taxon>Chelicerata</taxon>
        <taxon>Arachnida</taxon>
        <taxon>Acari</taxon>
        <taxon>Parasitiformes</taxon>
        <taxon>Ixodida</taxon>
        <taxon>Ixodoidea</taxon>
        <taxon>Ixodidae</taxon>
        <taxon>Amblyomminae</taxon>
        <taxon>Amblyomma</taxon>
    </lineage>
</organism>
<evidence type="ECO:0000313" key="2">
    <source>
        <dbReference type="EMBL" id="KAK8772754.1"/>
    </source>
</evidence>
<reference evidence="2 3" key="1">
    <citation type="journal article" date="2023" name="Arcadia Sci">
        <title>De novo assembly of a long-read Amblyomma americanum tick genome.</title>
        <authorList>
            <person name="Chou S."/>
            <person name="Poskanzer K.E."/>
            <person name="Rollins M."/>
            <person name="Thuy-Boun P.S."/>
        </authorList>
    </citation>
    <scope>NUCLEOTIDE SEQUENCE [LARGE SCALE GENOMIC DNA]</scope>
    <source>
        <strain evidence="2">F_SG_1</strain>
        <tissue evidence="2">Salivary glands</tissue>
    </source>
</reference>
<accession>A0AAQ4EDL6</accession>
<sequence length="77" mass="8090">MQGSALHFTSQSSRASCSTTDPSKRVCLCVCVRLVSDSAGKVPALLPAVVPQAESRFAPATSGLCYACMKPVHFNNC</sequence>
<evidence type="ECO:0000256" key="1">
    <source>
        <dbReference type="SAM" id="MobiDB-lite"/>
    </source>
</evidence>
<gene>
    <name evidence="2" type="ORF">V5799_024000</name>
</gene>
<dbReference type="EMBL" id="JARKHS020017875">
    <property type="protein sequence ID" value="KAK8772754.1"/>
    <property type="molecule type" value="Genomic_DNA"/>
</dbReference>
<keyword evidence="3" id="KW-1185">Reference proteome</keyword>
<name>A0AAQ4EDL6_AMBAM</name>
<comment type="caution">
    <text evidence="2">The sequence shown here is derived from an EMBL/GenBank/DDBJ whole genome shotgun (WGS) entry which is preliminary data.</text>
</comment>
<dbReference type="AlphaFoldDB" id="A0AAQ4EDL6"/>
<protein>
    <submittedName>
        <fullName evidence="2">Uncharacterized protein</fullName>
    </submittedName>
</protein>